<evidence type="ECO:0000313" key="1">
    <source>
        <dbReference type="EMBL" id="EMK21319.1"/>
    </source>
</evidence>
<evidence type="ECO:0000313" key="2">
    <source>
        <dbReference type="Proteomes" id="UP000011980"/>
    </source>
</evidence>
<organism evidence="1 2">
    <name type="scientific">Leptospira kirschneri serovar Bulgarica str. Nikolaevo</name>
    <dbReference type="NCBI Taxonomy" id="1240687"/>
    <lineage>
        <taxon>Bacteria</taxon>
        <taxon>Pseudomonadati</taxon>
        <taxon>Spirochaetota</taxon>
        <taxon>Spirochaetia</taxon>
        <taxon>Leptospirales</taxon>
        <taxon>Leptospiraceae</taxon>
        <taxon>Leptospira</taxon>
    </lineage>
</organism>
<proteinExistence type="predicted"/>
<gene>
    <name evidence="1" type="ORF">LEP1GSC008_1687</name>
</gene>
<name>M6F5R5_9LEPT</name>
<protein>
    <submittedName>
        <fullName evidence="1">Uncharacterized protein</fullName>
    </submittedName>
</protein>
<reference evidence="1 2" key="1">
    <citation type="submission" date="2013-01" db="EMBL/GenBank/DDBJ databases">
        <authorList>
            <person name="Harkins D.M."/>
            <person name="Durkin A.S."/>
            <person name="Brinkac L.M."/>
            <person name="Haft D.H."/>
            <person name="Selengut J.D."/>
            <person name="Sanka R."/>
            <person name="DePew J."/>
            <person name="Purushe J."/>
            <person name="Galloway R.L."/>
            <person name="Vinetz J.M."/>
            <person name="Sutton G.G."/>
            <person name="Nierman W.C."/>
            <person name="Fouts D.E."/>
        </authorList>
    </citation>
    <scope>NUCLEOTIDE SEQUENCE [LARGE SCALE GENOMIC DNA]</scope>
    <source>
        <strain evidence="1 2">Nikolaevo</strain>
    </source>
</reference>
<sequence length="47" mass="5728">MDLPFDTYFLSILDILKKFQKDHKEDKSTFFLLYRVIYNILILVKNS</sequence>
<dbReference type="EMBL" id="ANCE01000192">
    <property type="protein sequence ID" value="EMK21319.1"/>
    <property type="molecule type" value="Genomic_DNA"/>
</dbReference>
<dbReference type="PATRIC" id="fig|1240687.3.peg.4052"/>
<accession>M6F5R5</accession>
<comment type="caution">
    <text evidence="1">The sequence shown here is derived from an EMBL/GenBank/DDBJ whole genome shotgun (WGS) entry which is preliminary data.</text>
</comment>
<dbReference type="AlphaFoldDB" id="M6F5R5"/>
<dbReference type="Proteomes" id="UP000011980">
    <property type="component" value="Unassembled WGS sequence"/>
</dbReference>